<name>A0AA37RV90_9GAMM</name>
<accession>A0AA37RV90</accession>
<reference evidence="2" key="2">
    <citation type="submission" date="2023-01" db="EMBL/GenBank/DDBJ databases">
        <title>Draft genome sequence of Paraferrimonas sedimenticola strain NBRC 101628.</title>
        <authorList>
            <person name="Sun Q."/>
            <person name="Mori K."/>
        </authorList>
    </citation>
    <scope>NUCLEOTIDE SEQUENCE</scope>
    <source>
        <strain evidence="2">NBRC 101628</strain>
    </source>
</reference>
<organism evidence="2 3">
    <name type="scientific">Paraferrimonas sedimenticola</name>
    <dbReference type="NCBI Taxonomy" id="375674"/>
    <lineage>
        <taxon>Bacteria</taxon>
        <taxon>Pseudomonadati</taxon>
        <taxon>Pseudomonadota</taxon>
        <taxon>Gammaproteobacteria</taxon>
        <taxon>Alteromonadales</taxon>
        <taxon>Ferrimonadaceae</taxon>
        <taxon>Paraferrimonas</taxon>
    </lineage>
</organism>
<dbReference type="InterPro" id="IPR016181">
    <property type="entry name" value="Acyl_CoA_acyltransferase"/>
</dbReference>
<dbReference type="CDD" id="cd04301">
    <property type="entry name" value="NAT_SF"/>
    <property type="match status" value="1"/>
</dbReference>
<sequence length="155" mass="17694">MQWLALPFHELSRDQLYDLMQLRVDVFVVEQECAYPELDNKDRHTGVWHLLGYGGDGRLHAYLRALPAGLSYPQPSMGRVVVHPDYRGQGLGQLLVMQGLDLCQREWPNTDIKISAQSHLTRLYQEFGFKVTSPEYLDDGIPHVDMVLSLSSPTQ</sequence>
<dbReference type="Pfam" id="PF13673">
    <property type="entry name" value="Acetyltransf_10"/>
    <property type="match status" value="1"/>
</dbReference>
<dbReference type="Proteomes" id="UP001161422">
    <property type="component" value="Unassembled WGS sequence"/>
</dbReference>
<evidence type="ECO:0000313" key="2">
    <source>
        <dbReference type="EMBL" id="GLP95895.1"/>
    </source>
</evidence>
<gene>
    <name evidence="2" type="ORF">GCM10007895_12010</name>
</gene>
<proteinExistence type="predicted"/>
<keyword evidence="3" id="KW-1185">Reference proteome</keyword>
<dbReference type="GO" id="GO:0016747">
    <property type="term" value="F:acyltransferase activity, transferring groups other than amino-acyl groups"/>
    <property type="evidence" value="ECO:0007669"/>
    <property type="project" value="InterPro"/>
</dbReference>
<protein>
    <submittedName>
        <fullName evidence="2">ElaA protein</fullName>
    </submittedName>
</protein>
<dbReference type="PROSITE" id="PS51186">
    <property type="entry name" value="GNAT"/>
    <property type="match status" value="1"/>
</dbReference>
<feature type="domain" description="N-acetyltransferase" evidence="1">
    <location>
        <begin position="6"/>
        <end position="151"/>
    </location>
</feature>
<reference evidence="2" key="1">
    <citation type="journal article" date="2014" name="Int. J. Syst. Evol. Microbiol.">
        <title>Complete genome sequence of Corynebacterium casei LMG S-19264T (=DSM 44701T), isolated from a smear-ripened cheese.</title>
        <authorList>
            <consortium name="US DOE Joint Genome Institute (JGI-PGF)"/>
            <person name="Walter F."/>
            <person name="Albersmeier A."/>
            <person name="Kalinowski J."/>
            <person name="Ruckert C."/>
        </authorList>
    </citation>
    <scope>NUCLEOTIDE SEQUENCE</scope>
    <source>
        <strain evidence="2">NBRC 101628</strain>
    </source>
</reference>
<dbReference type="AlphaFoldDB" id="A0AA37RV90"/>
<dbReference type="SUPFAM" id="SSF55729">
    <property type="entry name" value="Acyl-CoA N-acyltransferases (Nat)"/>
    <property type="match status" value="1"/>
</dbReference>
<dbReference type="Gene3D" id="3.40.630.30">
    <property type="match status" value="1"/>
</dbReference>
<evidence type="ECO:0000313" key="3">
    <source>
        <dbReference type="Proteomes" id="UP001161422"/>
    </source>
</evidence>
<comment type="caution">
    <text evidence="2">The sequence shown here is derived from an EMBL/GenBank/DDBJ whole genome shotgun (WGS) entry which is preliminary data.</text>
</comment>
<dbReference type="InterPro" id="IPR000182">
    <property type="entry name" value="GNAT_dom"/>
</dbReference>
<dbReference type="EMBL" id="BSNC01000003">
    <property type="protein sequence ID" value="GLP95895.1"/>
    <property type="molecule type" value="Genomic_DNA"/>
</dbReference>
<dbReference type="RefSeq" id="WP_095506461.1">
    <property type="nucleotide sequence ID" value="NZ_BSNC01000003.1"/>
</dbReference>
<evidence type="ECO:0000259" key="1">
    <source>
        <dbReference type="PROSITE" id="PS51186"/>
    </source>
</evidence>